<dbReference type="SUPFAM" id="SSF55073">
    <property type="entry name" value="Nucleotide cyclase"/>
    <property type="match status" value="1"/>
</dbReference>
<dbReference type="Gene3D" id="3.30.70.270">
    <property type="match status" value="1"/>
</dbReference>
<dbReference type="Gene3D" id="3.30.450.40">
    <property type="match status" value="1"/>
</dbReference>
<dbReference type="InterPro" id="IPR043128">
    <property type="entry name" value="Rev_trsase/Diguanyl_cyclase"/>
</dbReference>
<dbReference type="FunFam" id="3.30.70.270:FF:000001">
    <property type="entry name" value="Diguanylate cyclase domain protein"/>
    <property type="match status" value="1"/>
</dbReference>
<organism evidence="3">
    <name type="scientific">hydrothermal vent metagenome</name>
    <dbReference type="NCBI Taxonomy" id="652676"/>
    <lineage>
        <taxon>unclassified sequences</taxon>
        <taxon>metagenomes</taxon>
        <taxon>ecological metagenomes</taxon>
    </lineage>
</organism>
<dbReference type="NCBIfam" id="TIGR00254">
    <property type="entry name" value="GGDEF"/>
    <property type="match status" value="1"/>
</dbReference>
<dbReference type="Pfam" id="PF00990">
    <property type="entry name" value="GGDEF"/>
    <property type="match status" value="1"/>
</dbReference>
<feature type="transmembrane region" description="Helical" evidence="1">
    <location>
        <begin position="45"/>
        <end position="61"/>
    </location>
</feature>
<dbReference type="GO" id="GO:0005886">
    <property type="term" value="C:plasma membrane"/>
    <property type="evidence" value="ECO:0007669"/>
    <property type="project" value="TreeGrafter"/>
</dbReference>
<keyword evidence="1" id="KW-1133">Transmembrane helix</keyword>
<dbReference type="SUPFAM" id="SSF55781">
    <property type="entry name" value="GAF domain-like"/>
    <property type="match status" value="1"/>
</dbReference>
<keyword evidence="1" id="KW-0812">Transmembrane</keyword>
<dbReference type="GO" id="GO:0043709">
    <property type="term" value="P:cell adhesion involved in single-species biofilm formation"/>
    <property type="evidence" value="ECO:0007669"/>
    <property type="project" value="TreeGrafter"/>
</dbReference>
<dbReference type="InterPro" id="IPR003018">
    <property type="entry name" value="GAF"/>
</dbReference>
<dbReference type="GO" id="GO:0052621">
    <property type="term" value="F:diguanylate cyclase activity"/>
    <property type="evidence" value="ECO:0007669"/>
    <property type="project" value="TreeGrafter"/>
</dbReference>
<protein>
    <recommendedName>
        <fullName evidence="2">GGDEF domain-containing protein</fullName>
    </recommendedName>
</protein>
<name>A0A3B1DDK0_9ZZZZ</name>
<dbReference type="SMART" id="SM00065">
    <property type="entry name" value="GAF"/>
    <property type="match status" value="1"/>
</dbReference>
<feature type="transmembrane region" description="Helical" evidence="1">
    <location>
        <begin position="21"/>
        <end position="39"/>
    </location>
</feature>
<proteinExistence type="predicted"/>
<gene>
    <name evidence="3" type="ORF">MNBD_UNCLBAC01-1830</name>
</gene>
<evidence type="ECO:0000313" key="3">
    <source>
        <dbReference type="EMBL" id="VAX36931.1"/>
    </source>
</evidence>
<evidence type="ECO:0000256" key="1">
    <source>
        <dbReference type="SAM" id="Phobius"/>
    </source>
</evidence>
<sequence length="438" mass="50013">MSGYTLTVTLEQSKSTYHSSLPWMLGLFGLLIFFFLGAVFIDFNIFIFLGAGLLVLIFYLIRLHHHLSDKKNESGLKMEKHHEKINLLVSEIEQKELAIQSFREKIINFKQLKGVTECLSLCLHPEETSSVLSKEVNSLFGDEETTVILYLFHSKTGELGISSSQKGQMRVNIKSKKGDIFDRWVVKGMQSLVVKDTRSDYRFDADKVVTDDDRPIRSLVSVPLMVGNKALGILRVDSPRENRFSMEDLRFLTTIGDLGALAIENAQLYERVEQLAIRDGLTGLYLRKYFLDRVPMEISRQLRHDSSLSFLMIDLDKFKRYNDKFGHVAGDIVLRTVSMVLANFFKEPGDLVCRYGGEEFSVLLPDCSKEKAMVLARQVRKKIEAQNIILRREKTHVTISIGVASYPKDGHNLEELIYRADMALYRAKNNGRNRVEAA</sequence>
<dbReference type="PANTHER" id="PTHR45138:SF9">
    <property type="entry name" value="DIGUANYLATE CYCLASE DGCM-RELATED"/>
    <property type="match status" value="1"/>
</dbReference>
<dbReference type="SMART" id="SM00267">
    <property type="entry name" value="GGDEF"/>
    <property type="match status" value="1"/>
</dbReference>
<keyword evidence="1" id="KW-0472">Membrane</keyword>
<accession>A0A3B1DDK0</accession>
<dbReference type="Pfam" id="PF13185">
    <property type="entry name" value="GAF_2"/>
    <property type="match status" value="1"/>
</dbReference>
<dbReference type="InterPro" id="IPR050469">
    <property type="entry name" value="Diguanylate_Cyclase"/>
</dbReference>
<evidence type="ECO:0000259" key="2">
    <source>
        <dbReference type="PROSITE" id="PS50887"/>
    </source>
</evidence>
<dbReference type="EMBL" id="UOGJ01000113">
    <property type="protein sequence ID" value="VAX36931.1"/>
    <property type="molecule type" value="Genomic_DNA"/>
</dbReference>
<dbReference type="PANTHER" id="PTHR45138">
    <property type="entry name" value="REGULATORY COMPONENTS OF SENSORY TRANSDUCTION SYSTEM"/>
    <property type="match status" value="1"/>
</dbReference>
<dbReference type="InterPro" id="IPR029787">
    <property type="entry name" value="Nucleotide_cyclase"/>
</dbReference>
<dbReference type="CDD" id="cd01949">
    <property type="entry name" value="GGDEF"/>
    <property type="match status" value="1"/>
</dbReference>
<feature type="domain" description="GGDEF" evidence="2">
    <location>
        <begin position="306"/>
        <end position="438"/>
    </location>
</feature>
<reference evidence="3" key="1">
    <citation type="submission" date="2018-06" db="EMBL/GenBank/DDBJ databases">
        <authorList>
            <person name="Zhirakovskaya E."/>
        </authorList>
    </citation>
    <scope>NUCLEOTIDE SEQUENCE</scope>
</reference>
<dbReference type="InterPro" id="IPR000160">
    <property type="entry name" value="GGDEF_dom"/>
</dbReference>
<dbReference type="InterPro" id="IPR029016">
    <property type="entry name" value="GAF-like_dom_sf"/>
</dbReference>
<dbReference type="GO" id="GO:1902201">
    <property type="term" value="P:negative regulation of bacterial-type flagellum-dependent cell motility"/>
    <property type="evidence" value="ECO:0007669"/>
    <property type="project" value="TreeGrafter"/>
</dbReference>
<dbReference type="PROSITE" id="PS50887">
    <property type="entry name" value="GGDEF"/>
    <property type="match status" value="1"/>
</dbReference>
<dbReference type="AlphaFoldDB" id="A0A3B1DDK0"/>